<accession>A0A285KCI6</accession>
<gene>
    <name evidence="2" type="ORF">SAMN05421748_13760</name>
</gene>
<dbReference type="Pfam" id="PF14024">
    <property type="entry name" value="DUF4240"/>
    <property type="match status" value="1"/>
</dbReference>
<evidence type="ECO:0000313" key="2">
    <source>
        <dbReference type="EMBL" id="SNY70315.1"/>
    </source>
</evidence>
<protein>
    <recommendedName>
        <fullName evidence="1">DUF4240 domain-containing protein</fullName>
    </recommendedName>
</protein>
<dbReference type="Proteomes" id="UP000219612">
    <property type="component" value="Unassembled WGS sequence"/>
</dbReference>
<feature type="domain" description="DUF4240" evidence="1">
    <location>
        <begin position="3"/>
        <end position="112"/>
    </location>
</feature>
<keyword evidence="3" id="KW-1185">Reference proteome</keyword>
<dbReference type="OrthoDB" id="6200718at2"/>
<dbReference type="AlphaFoldDB" id="A0A285KCI6"/>
<evidence type="ECO:0000313" key="3">
    <source>
        <dbReference type="Proteomes" id="UP000219612"/>
    </source>
</evidence>
<sequence length="336" mass="36477">MIDEAVFWQLMRAVGRDGDVERLVARLAGRPQVDITGFEDRLAALLWALDTPAHFAAARPIGADGFLYVRCAVVAAGRKAYERVARTPSALSKFVDREAEVLLTVAGKAYERATGLLWEHEPPLSYETGSNVAAWGDNAPEEVTDEEPGELAWLEFAGGSAIPGGLPRAYDLIQTEILDAVIADPAWRRWWAGAGVPTCELWLMLDGMDSTPAEASVKKGRKRVRVTMTRDPGPIPVNDPAAMLALVTGDLRDLFELAREQLGLGPPPPLPEPSLDGIAPEFFRPGPEEDEVPLPPGLLERLERGEYVDPEEAVALIEAHVNADGDSVKRVEPPSP</sequence>
<dbReference type="EMBL" id="OBDY01000037">
    <property type="protein sequence ID" value="SNY70315.1"/>
    <property type="molecule type" value="Genomic_DNA"/>
</dbReference>
<dbReference type="InterPro" id="IPR025334">
    <property type="entry name" value="DUF4240"/>
</dbReference>
<evidence type="ECO:0000259" key="1">
    <source>
        <dbReference type="Pfam" id="PF14024"/>
    </source>
</evidence>
<organism evidence="2 3">
    <name type="scientific">Paractinoplanes atraurantiacus</name>
    <dbReference type="NCBI Taxonomy" id="1036182"/>
    <lineage>
        <taxon>Bacteria</taxon>
        <taxon>Bacillati</taxon>
        <taxon>Actinomycetota</taxon>
        <taxon>Actinomycetes</taxon>
        <taxon>Micromonosporales</taxon>
        <taxon>Micromonosporaceae</taxon>
        <taxon>Paractinoplanes</taxon>
    </lineage>
</organism>
<proteinExistence type="predicted"/>
<reference evidence="2 3" key="1">
    <citation type="submission" date="2017-09" db="EMBL/GenBank/DDBJ databases">
        <authorList>
            <person name="Ehlers B."/>
            <person name="Leendertz F.H."/>
        </authorList>
    </citation>
    <scope>NUCLEOTIDE SEQUENCE [LARGE SCALE GENOMIC DNA]</scope>
    <source>
        <strain evidence="2 3">CGMCC 4.6857</strain>
    </source>
</reference>
<dbReference type="RefSeq" id="WP_097328368.1">
    <property type="nucleotide sequence ID" value="NZ_OBDY01000037.1"/>
</dbReference>
<name>A0A285KCI6_9ACTN</name>